<proteinExistence type="predicted"/>
<keyword evidence="2" id="KW-0614">Plasmid</keyword>
<dbReference type="EMBL" id="LT984809">
    <property type="protein sequence ID" value="SPD49339.1"/>
    <property type="molecule type" value="Genomic_DNA"/>
</dbReference>
<sequence length="55" mass="6039">MIRRIVADRAKFSDMGIQKEKAPGTPGLEPATSTSAPTIGTYMVRLRLDLEMDSD</sequence>
<gene>
    <name evidence="2" type="ORF">CBM2612_P0684</name>
    <name evidence="1" type="ORF">CBM2613_U10093</name>
</gene>
<dbReference type="Proteomes" id="UP000256952">
    <property type="component" value="Unassembled WGS sequence"/>
</dbReference>
<evidence type="ECO:0000313" key="2">
    <source>
        <dbReference type="EMBL" id="SPD49339.1"/>
    </source>
</evidence>
<reference evidence="2 3" key="1">
    <citation type="submission" date="2018-01" db="EMBL/GenBank/DDBJ databases">
        <authorList>
            <person name="Gaut B.S."/>
            <person name="Morton B.R."/>
            <person name="Clegg M.T."/>
            <person name="Duvall M.R."/>
        </authorList>
    </citation>
    <scope>NUCLEOTIDE SEQUENCE [LARGE SCALE GENOMIC DNA]</scope>
    <source>
        <strain evidence="2">Cupriavidus taiwanensis STM 8555</strain>
        <plasmid evidence="2">I</plasmid>
    </source>
</reference>
<dbReference type="EMBL" id="OFTH01000052">
    <property type="protein sequence ID" value="SOZ75191.1"/>
    <property type="molecule type" value="Genomic_DNA"/>
</dbReference>
<protein>
    <submittedName>
        <fullName evidence="1">Uncharacterized protein</fullName>
    </submittedName>
</protein>
<reference evidence="1" key="2">
    <citation type="submission" date="2018-01" db="EMBL/GenBank/DDBJ databases">
        <authorList>
            <person name="Clerissi C."/>
        </authorList>
    </citation>
    <scope>NUCLEOTIDE SEQUENCE</scope>
    <source>
        <strain evidence="1">Cupriavidus taiwanensis STM 8556</strain>
    </source>
</reference>
<geneLocation type="plasmid" evidence="2">
    <name>I</name>
</geneLocation>
<dbReference type="AlphaFoldDB" id="A0A375FHU4"/>
<accession>A0A375FHU4</accession>
<organism evidence="1 3">
    <name type="scientific">Cupriavidus taiwanensis</name>
    <dbReference type="NCBI Taxonomy" id="164546"/>
    <lineage>
        <taxon>Bacteria</taxon>
        <taxon>Pseudomonadati</taxon>
        <taxon>Pseudomonadota</taxon>
        <taxon>Betaproteobacteria</taxon>
        <taxon>Burkholderiales</taxon>
        <taxon>Burkholderiaceae</taxon>
        <taxon>Cupriavidus</taxon>
    </lineage>
</organism>
<evidence type="ECO:0000313" key="1">
    <source>
        <dbReference type="EMBL" id="SOZ75191.1"/>
    </source>
</evidence>
<name>A0A375FHU4_9BURK</name>
<evidence type="ECO:0000313" key="3">
    <source>
        <dbReference type="Proteomes" id="UP000256952"/>
    </source>
</evidence>